<dbReference type="RefSeq" id="WP_047887342.1">
    <property type="nucleotide sequence ID" value="NZ_LDOU01000026.1"/>
</dbReference>
<accession>A0A0J1H0D2</accession>
<dbReference type="OrthoDB" id="9179739at2"/>
<reference evidence="1 2" key="1">
    <citation type="submission" date="2015-05" db="EMBL/GenBank/DDBJ databases">
        <title>Photobacterium galathea sp. nov.</title>
        <authorList>
            <person name="Machado H."/>
            <person name="Gram L."/>
        </authorList>
    </citation>
    <scope>NUCLEOTIDE SEQUENCE [LARGE SCALE GENOMIC DNA]</scope>
    <source>
        <strain evidence="1 2">DSM 22954</strain>
    </source>
</reference>
<evidence type="ECO:0000313" key="1">
    <source>
        <dbReference type="EMBL" id="KLV05259.1"/>
    </source>
</evidence>
<gene>
    <name evidence="1" type="ORF">ABT57_21625</name>
</gene>
<dbReference type="STRING" id="320778.ABT57_21625"/>
<name>A0A0J1H0D2_9GAMM</name>
<dbReference type="Proteomes" id="UP000035909">
    <property type="component" value="Unassembled WGS sequence"/>
</dbReference>
<sequence>MSRYIFNDQALGQYDFGLQQIQINSDYTGKTAADIEDIIKVVNLADLSDTEFEIYKTYKHETTHLLDSTSTLWGMEYTCRMYNWFSTQSEEYLKVISLNDAEIQMHSHLLKVPSKFRRLLKLKYSLEHDESCGVFVHIHYLDEYGDVIQSTPITMLSLLEGHAYAQEQLLSCELYDKEVDIVSSALLSSKVSEDIGSLNGSEYSCFLALINQLFPELKLRQQLLIMILISRFSLNAPTFFIGSFPEYILRHIFHGAPEELISTLKMEMSRGMHRSSLCLVLLLCLAIHSETTRKIDDSTSLREMENVLLKVYQRQDQSIDDVKNELQTHYNLEFELLLALLEEKGAYLANSLAIQFKDKDWYFDDFSALELPDFFLSNGDLVKPCSRLDFNSEQHLEDKLDIVVGLEQALKKLGVVRQHLYPSVYHDWLDKIKSWEVGVTYYPDASNGL</sequence>
<dbReference type="EMBL" id="LDOU01000026">
    <property type="protein sequence ID" value="KLV05259.1"/>
    <property type="molecule type" value="Genomic_DNA"/>
</dbReference>
<protein>
    <submittedName>
        <fullName evidence="1">Uncharacterized protein</fullName>
    </submittedName>
</protein>
<dbReference type="PATRIC" id="fig|320778.3.peg.4639"/>
<proteinExistence type="predicted"/>
<organism evidence="1 2">
    <name type="scientific">Photobacterium ganghwense</name>
    <dbReference type="NCBI Taxonomy" id="320778"/>
    <lineage>
        <taxon>Bacteria</taxon>
        <taxon>Pseudomonadati</taxon>
        <taxon>Pseudomonadota</taxon>
        <taxon>Gammaproteobacteria</taxon>
        <taxon>Vibrionales</taxon>
        <taxon>Vibrionaceae</taxon>
        <taxon>Photobacterium</taxon>
    </lineage>
</organism>
<dbReference type="AlphaFoldDB" id="A0A0J1H0D2"/>
<keyword evidence="2" id="KW-1185">Reference proteome</keyword>
<evidence type="ECO:0000313" key="2">
    <source>
        <dbReference type="Proteomes" id="UP000035909"/>
    </source>
</evidence>
<comment type="caution">
    <text evidence="1">The sequence shown here is derived from an EMBL/GenBank/DDBJ whole genome shotgun (WGS) entry which is preliminary data.</text>
</comment>